<proteinExistence type="inferred from homology"/>
<keyword evidence="3 8" id="KW-0378">Hydrolase</keyword>
<feature type="binding site" evidence="8">
    <location>
        <position position="124"/>
    </location>
    <ligand>
        <name>tRNA</name>
        <dbReference type="ChEBI" id="CHEBI:17843"/>
    </ligand>
</feature>
<evidence type="ECO:0000313" key="11">
    <source>
        <dbReference type="EMBL" id="KSW12869.1"/>
    </source>
</evidence>
<dbReference type="FunFam" id="3.40.50.1470:FF:000001">
    <property type="entry name" value="Peptidyl-tRNA hydrolase"/>
    <property type="match status" value="1"/>
</dbReference>
<feature type="site" description="Stabilizes the basic form of H active site to accept a proton" evidence="8">
    <location>
        <position position="103"/>
    </location>
</feature>
<evidence type="ECO:0000256" key="8">
    <source>
        <dbReference type="HAMAP-Rule" id="MF_00083"/>
    </source>
</evidence>
<reference evidence="11 12" key="1">
    <citation type="submission" date="2015-10" db="EMBL/GenBank/DDBJ databases">
        <title>Draft Genome of Actinomyces odontolyticus subsp. actinosynbacter strain XH001.</title>
        <authorList>
            <person name="Mclean J.S."/>
            <person name="He X."/>
        </authorList>
    </citation>
    <scope>NUCLEOTIDE SEQUENCE [LARGE SCALE GENOMIC DNA]</scope>
    <source>
        <strain evidence="11 12">XH001</strain>
    </source>
</reference>
<dbReference type="Gene3D" id="3.40.50.1470">
    <property type="entry name" value="Peptidyl-tRNA hydrolase"/>
    <property type="match status" value="1"/>
</dbReference>
<dbReference type="EMBL" id="LLVT01000001">
    <property type="protein sequence ID" value="KSW12869.1"/>
    <property type="molecule type" value="Genomic_DNA"/>
</dbReference>
<dbReference type="PROSITE" id="PS01196">
    <property type="entry name" value="PEPT_TRNA_HYDROL_2"/>
    <property type="match status" value="1"/>
</dbReference>
<keyword evidence="2 8" id="KW-0820">tRNA-binding</keyword>
<name>A0A0V8RXT8_9ACTO</name>
<dbReference type="GO" id="GO:0000049">
    <property type="term" value="F:tRNA binding"/>
    <property type="evidence" value="ECO:0007669"/>
    <property type="project" value="UniProtKB-UniRule"/>
</dbReference>
<evidence type="ECO:0000256" key="9">
    <source>
        <dbReference type="RuleBase" id="RU000673"/>
    </source>
</evidence>
<comment type="function">
    <text evidence="8">Hydrolyzes ribosome-free peptidyl-tRNAs (with 1 or more amino acids incorporated), which drop off the ribosome during protein synthesis, or as a result of ribosome stalling.</text>
</comment>
<keyword evidence="8" id="KW-0963">Cytoplasm</keyword>
<dbReference type="PANTHER" id="PTHR17224:SF1">
    <property type="entry name" value="PEPTIDYL-TRNA HYDROLASE"/>
    <property type="match status" value="1"/>
</dbReference>
<comment type="similarity">
    <text evidence="5 8 10">Belongs to the PTH family.</text>
</comment>
<evidence type="ECO:0000256" key="6">
    <source>
        <dbReference type="ARBA" id="ARBA00048707"/>
    </source>
</evidence>
<evidence type="ECO:0000256" key="3">
    <source>
        <dbReference type="ARBA" id="ARBA00022801"/>
    </source>
</evidence>
<dbReference type="OrthoDB" id="9800507at2"/>
<dbReference type="AlphaFoldDB" id="A0A0V8RXT8"/>
<feature type="binding site" evidence="8">
    <location>
        <position position="76"/>
    </location>
    <ligand>
        <name>tRNA</name>
        <dbReference type="ChEBI" id="CHEBI:17843"/>
    </ligand>
</feature>
<dbReference type="GO" id="GO:0006515">
    <property type="term" value="P:protein quality control for misfolded or incompletely synthesized proteins"/>
    <property type="evidence" value="ECO:0007669"/>
    <property type="project" value="UniProtKB-UniRule"/>
</dbReference>
<dbReference type="SUPFAM" id="SSF53178">
    <property type="entry name" value="Peptidyl-tRNA hydrolase-like"/>
    <property type="match status" value="1"/>
</dbReference>
<gene>
    <name evidence="8" type="primary">pth</name>
    <name evidence="11" type="ORF">APY09_00450</name>
</gene>
<sequence length="200" mass="21230">MTTDGPWLVVGLGNPGAQYASTRHNVGYLTLDVLASRGGATLTSHRSRTHTADVRLGIGPGGVPGPRVILARSDSYMNTSGGPISALATFHKIEPSRILVIHDDMDLPAHTLRLKVGGGEGGHNGLKSLSQHLGTRDYARLRIGVGRPPGRMDPADYVLAPLPSKERPDWDVTFEQAADVVEDIVTKGFAPTQMALHTGS</sequence>
<evidence type="ECO:0000256" key="5">
    <source>
        <dbReference type="ARBA" id="ARBA00038063"/>
    </source>
</evidence>
<dbReference type="GO" id="GO:0004045">
    <property type="term" value="F:peptidyl-tRNA hydrolase activity"/>
    <property type="evidence" value="ECO:0007669"/>
    <property type="project" value="UniProtKB-UniRule"/>
</dbReference>
<feature type="binding site" evidence="8">
    <location>
        <position position="19"/>
    </location>
    <ligand>
        <name>tRNA</name>
        <dbReference type="ChEBI" id="CHEBI:17843"/>
    </ligand>
</feature>
<feature type="active site" description="Proton acceptor" evidence="8">
    <location>
        <position position="24"/>
    </location>
</feature>
<evidence type="ECO:0000256" key="1">
    <source>
        <dbReference type="ARBA" id="ARBA00013260"/>
    </source>
</evidence>
<comment type="catalytic activity">
    <reaction evidence="6 8 9">
        <text>an N-acyl-L-alpha-aminoacyl-tRNA + H2O = an N-acyl-L-amino acid + a tRNA + H(+)</text>
        <dbReference type="Rhea" id="RHEA:54448"/>
        <dbReference type="Rhea" id="RHEA-COMP:10123"/>
        <dbReference type="Rhea" id="RHEA-COMP:13883"/>
        <dbReference type="ChEBI" id="CHEBI:15377"/>
        <dbReference type="ChEBI" id="CHEBI:15378"/>
        <dbReference type="ChEBI" id="CHEBI:59874"/>
        <dbReference type="ChEBI" id="CHEBI:78442"/>
        <dbReference type="ChEBI" id="CHEBI:138191"/>
        <dbReference type="EC" id="3.1.1.29"/>
    </reaction>
</comment>
<dbReference type="PROSITE" id="PS01195">
    <property type="entry name" value="PEPT_TRNA_HYDROL_1"/>
    <property type="match status" value="1"/>
</dbReference>
<dbReference type="RefSeq" id="WP_060565698.1">
    <property type="nucleotide sequence ID" value="NZ_CP040006.1"/>
</dbReference>
<dbReference type="EC" id="3.1.1.29" evidence="1 8"/>
<dbReference type="GO" id="GO:0005737">
    <property type="term" value="C:cytoplasm"/>
    <property type="evidence" value="ECO:0007669"/>
    <property type="project" value="UniProtKB-SubCell"/>
</dbReference>
<dbReference type="GO" id="GO:0072344">
    <property type="term" value="P:rescue of stalled ribosome"/>
    <property type="evidence" value="ECO:0007669"/>
    <property type="project" value="UniProtKB-UniRule"/>
</dbReference>
<dbReference type="NCBIfam" id="TIGR00447">
    <property type="entry name" value="pth"/>
    <property type="match status" value="1"/>
</dbReference>
<dbReference type="InterPro" id="IPR018171">
    <property type="entry name" value="Pept_tRNA_hydro_CS"/>
</dbReference>
<accession>A0A0V8RXT8</accession>
<dbReference type="Proteomes" id="UP000054686">
    <property type="component" value="Unassembled WGS sequence"/>
</dbReference>
<keyword evidence="4 8" id="KW-0694">RNA-binding</keyword>
<feature type="site" description="Discriminates between blocked and unblocked aminoacyl-tRNA" evidence="8">
    <location>
        <position position="14"/>
    </location>
</feature>
<comment type="function">
    <text evidence="8">Catalyzes the release of premature peptidyl moieties from peptidyl-tRNA molecules trapped in stalled 50S ribosomal subunits, and thus maintains levels of free tRNAs and 50S ribosomes.</text>
</comment>
<comment type="subcellular location">
    <subcellularLocation>
        <location evidence="8">Cytoplasm</location>
    </subcellularLocation>
</comment>
<evidence type="ECO:0000256" key="7">
    <source>
        <dbReference type="ARBA" id="ARBA00050038"/>
    </source>
</evidence>
<comment type="caution">
    <text evidence="11">The sequence shown here is derived from an EMBL/GenBank/DDBJ whole genome shotgun (WGS) entry which is preliminary data.</text>
</comment>
<evidence type="ECO:0000256" key="4">
    <source>
        <dbReference type="ARBA" id="ARBA00022884"/>
    </source>
</evidence>
<evidence type="ECO:0000313" key="12">
    <source>
        <dbReference type="Proteomes" id="UP000054686"/>
    </source>
</evidence>
<dbReference type="InterPro" id="IPR036416">
    <property type="entry name" value="Pept_tRNA_hydro_sf"/>
</dbReference>
<evidence type="ECO:0000256" key="2">
    <source>
        <dbReference type="ARBA" id="ARBA00022555"/>
    </source>
</evidence>
<organism evidence="11 12">
    <name type="scientific">Schaalia odontolytica</name>
    <dbReference type="NCBI Taxonomy" id="1660"/>
    <lineage>
        <taxon>Bacteria</taxon>
        <taxon>Bacillati</taxon>
        <taxon>Actinomycetota</taxon>
        <taxon>Actinomycetes</taxon>
        <taxon>Actinomycetales</taxon>
        <taxon>Actinomycetaceae</taxon>
        <taxon>Schaalia</taxon>
    </lineage>
</organism>
<comment type="subunit">
    <text evidence="8">Monomer.</text>
</comment>
<evidence type="ECO:0000256" key="10">
    <source>
        <dbReference type="RuleBase" id="RU004320"/>
    </source>
</evidence>
<dbReference type="HAMAP" id="MF_00083">
    <property type="entry name" value="Pept_tRNA_hydro_bact"/>
    <property type="match status" value="1"/>
</dbReference>
<dbReference type="Pfam" id="PF01195">
    <property type="entry name" value="Pept_tRNA_hydro"/>
    <property type="match status" value="1"/>
</dbReference>
<protein>
    <recommendedName>
        <fullName evidence="7 8">Peptidyl-tRNA hydrolase</fullName>
        <shortName evidence="8">Pth</shortName>
        <ecNumber evidence="1 8">3.1.1.29</ecNumber>
    </recommendedName>
</protein>
<dbReference type="PANTHER" id="PTHR17224">
    <property type="entry name" value="PEPTIDYL-TRNA HYDROLASE"/>
    <property type="match status" value="1"/>
</dbReference>
<dbReference type="CDD" id="cd00462">
    <property type="entry name" value="PTH"/>
    <property type="match status" value="1"/>
</dbReference>
<feature type="binding site" evidence="8">
    <location>
        <position position="78"/>
    </location>
    <ligand>
        <name>tRNA</name>
        <dbReference type="ChEBI" id="CHEBI:17843"/>
    </ligand>
</feature>
<dbReference type="InterPro" id="IPR001328">
    <property type="entry name" value="Pept_tRNA_hydro"/>
</dbReference>